<evidence type="ECO:0000313" key="2">
    <source>
        <dbReference type="EMBL" id="XCN72268.1"/>
    </source>
</evidence>
<keyword evidence="1" id="KW-0472">Membrane</keyword>
<protein>
    <submittedName>
        <fullName evidence="2">Uncharacterized protein</fullName>
    </submittedName>
</protein>
<organism evidence="2">
    <name type="scientific">Candidatus Electrothrix aestuarii</name>
    <dbReference type="NCBI Taxonomy" id="3062594"/>
    <lineage>
        <taxon>Bacteria</taxon>
        <taxon>Pseudomonadati</taxon>
        <taxon>Thermodesulfobacteriota</taxon>
        <taxon>Desulfobulbia</taxon>
        <taxon>Desulfobulbales</taxon>
        <taxon>Desulfobulbaceae</taxon>
        <taxon>Candidatus Electrothrix</taxon>
    </lineage>
</organism>
<feature type="transmembrane region" description="Helical" evidence="1">
    <location>
        <begin position="15"/>
        <end position="36"/>
    </location>
</feature>
<dbReference type="EMBL" id="CP159373">
    <property type="protein sequence ID" value="XCN72268.1"/>
    <property type="molecule type" value="Genomic_DNA"/>
</dbReference>
<gene>
    <name evidence="2" type="ORF">Q3M24_18480</name>
</gene>
<feature type="transmembrane region" description="Helical" evidence="1">
    <location>
        <begin position="87"/>
        <end position="120"/>
    </location>
</feature>
<dbReference type="AlphaFoldDB" id="A0AAU8LTT6"/>
<dbReference type="KEGG" id="eaj:Q3M24_18480"/>
<reference evidence="2" key="1">
    <citation type="journal article" date="2024" name="Syst. Appl. Microbiol.">
        <title>First single-strain enrichments of Electrothrix cable bacteria, description of E. aestuarii sp. nov. and E. rattekaaiensis sp. nov., and proposal of a cable bacteria taxonomy following the rules of the SeqCode.</title>
        <authorList>
            <person name="Plum-Jensen L.E."/>
            <person name="Schramm A."/>
            <person name="Marshall I.P.G."/>
        </authorList>
    </citation>
    <scope>NUCLEOTIDE SEQUENCE</scope>
    <source>
        <strain evidence="2">Rat1</strain>
    </source>
</reference>
<reference evidence="2" key="2">
    <citation type="submission" date="2024-06" db="EMBL/GenBank/DDBJ databases">
        <authorList>
            <person name="Plum-Jensen L.E."/>
            <person name="Schramm A."/>
            <person name="Marshall I.P.G."/>
        </authorList>
    </citation>
    <scope>NUCLEOTIDE SEQUENCE</scope>
    <source>
        <strain evidence="2">Rat1</strain>
    </source>
</reference>
<keyword evidence="1" id="KW-0812">Transmembrane</keyword>
<sequence>MSKGVGRRIKLPSQFYIRLVIIALVGITLGVLTIYFGLQPSHRSFEFNTDYTPLGYALRGSCLLCGIVSLYYAVLSIVRKETLRGSLVALGLAFSCIFWEVAVFVFLVCLVLVIVLAVAAGS</sequence>
<name>A0AAU8LTT6_9BACT</name>
<keyword evidence="1" id="KW-1133">Transmembrane helix</keyword>
<accession>A0AAU8LTT6</accession>
<proteinExistence type="predicted"/>
<evidence type="ECO:0000256" key="1">
    <source>
        <dbReference type="SAM" id="Phobius"/>
    </source>
</evidence>
<feature type="transmembrane region" description="Helical" evidence="1">
    <location>
        <begin position="56"/>
        <end position="75"/>
    </location>
</feature>